<dbReference type="KEGG" id="xcr:J163_00969"/>
<dbReference type="PANTHER" id="PTHR43884:SF12">
    <property type="entry name" value="ISOVALERYL-COA DEHYDROGENASE, MITOCHONDRIAL-RELATED"/>
    <property type="match status" value="1"/>
</dbReference>
<evidence type="ECO:0000256" key="1">
    <source>
        <dbReference type="ARBA" id="ARBA00022630"/>
    </source>
</evidence>
<dbReference type="InterPro" id="IPR013107">
    <property type="entry name" value="Acyl-CoA_DH_C"/>
</dbReference>
<evidence type="ECO:0000313" key="7">
    <source>
        <dbReference type="Proteomes" id="UP000052230"/>
    </source>
</evidence>
<dbReference type="Gene3D" id="1.20.140.10">
    <property type="entry name" value="Butyryl-CoA Dehydrogenase, subunit A, domain 3"/>
    <property type="match status" value="1"/>
</dbReference>
<dbReference type="GO" id="GO:0050660">
    <property type="term" value="F:flavin adenine dinucleotide binding"/>
    <property type="evidence" value="ECO:0007669"/>
    <property type="project" value="InterPro"/>
</dbReference>
<dbReference type="Proteomes" id="UP000052230">
    <property type="component" value="Unassembled WGS sequence"/>
</dbReference>
<dbReference type="KEGG" id="xcm:J164_00969"/>
<dbReference type="OMA" id="WFEQTAR"/>
<dbReference type="SUPFAM" id="SSF47203">
    <property type="entry name" value="Acyl-CoA dehydrogenase C-terminal domain-like"/>
    <property type="match status" value="1"/>
</dbReference>
<dbReference type="Pfam" id="PF08028">
    <property type="entry name" value="Acyl-CoA_dh_2"/>
    <property type="match status" value="1"/>
</dbReference>
<dbReference type="InterPro" id="IPR036250">
    <property type="entry name" value="AcylCo_DH-like_C"/>
</dbReference>
<keyword evidence="6" id="KW-0503">Monooxygenase</keyword>
<evidence type="ECO:0000313" key="5">
    <source>
        <dbReference type="EMBL" id="CEG14621.1"/>
    </source>
</evidence>
<proteinExistence type="predicted"/>
<evidence type="ECO:0000259" key="4">
    <source>
        <dbReference type="Pfam" id="PF08028"/>
    </source>
</evidence>
<evidence type="ECO:0000313" key="6">
    <source>
        <dbReference type="EMBL" id="MBD4338175.1"/>
    </source>
</evidence>
<dbReference type="InterPro" id="IPR037069">
    <property type="entry name" value="AcylCoA_DH/ox_N_sf"/>
</dbReference>
<dbReference type="Gene3D" id="1.10.540.10">
    <property type="entry name" value="Acyl-CoA dehydrogenase/oxidase, N-terminal domain"/>
    <property type="match status" value="1"/>
</dbReference>
<dbReference type="InterPro" id="IPR009100">
    <property type="entry name" value="AcylCoA_DH/oxidase_NM_dom_sf"/>
</dbReference>
<keyword evidence="1" id="KW-0285">Flavoprotein</keyword>
<dbReference type="Proteomes" id="UP000653002">
    <property type="component" value="Unassembled WGS sequence"/>
</dbReference>
<evidence type="ECO:0000256" key="2">
    <source>
        <dbReference type="ARBA" id="ARBA00023002"/>
    </source>
</evidence>
<feature type="domain" description="Acyl-CoA dehydrogenase C-terminal" evidence="4">
    <location>
        <begin position="235"/>
        <end position="371"/>
    </location>
</feature>
<evidence type="ECO:0000259" key="3">
    <source>
        <dbReference type="Pfam" id="PF02771"/>
    </source>
</evidence>
<dbReference type="KEGG" id="xcw:J162_00969"/>
<dbReference type="PATRIC" id="fig|434928.28.peg.958"/>
<name>A0A0U5F927_XANCI</name>
<dbReference type="FunFam" id="2.40.110.10:FF:000020">
    <property type="entry name" value="Putative acyl-CoA dehydrogenase YdbM"/>
    <property type="match status" value="1"/>
</dbReference>
<gene>
    <name evidence="5" type="primary">soxC</name>
    <name evidence="6" type="ORF">GUH15_19405</name>
    <name evidence="5" type="ORF">XAC3562_120087</name>
</gene>
<dbReference type="SUPFAM" id="SSF56645">
    <property type="entry name" value="Acyl-CoA dehydrogenase NM domain-like"/>
    <property type="match status" value="1"/>
</dbReference>
<dbReference type="PANTHER" id="PTHR43884">
    <property type="entry name" value="ACYL-COA DEHYDROGENASE"/>
    <property type="match status" value="1"/>
</dbReference>
<dbReference type="KEGG" id="xcu:J159_00970"/>
<dbReference type="Pfam" id="PF02771">
    <property type="entry name" value="Acyl-CoA_dh_N"/>
    <property type="match status" value="1"/>
</dbReference>
<dbReference type="KEGG" id="xcf:J172_00964"/>
<dbReference type="PIRSF" id="PIRSF016578">
    <property type="entry name" value="HsaA"/>
    <property type="match status" value="1"/>
</dbReference>
<dbReference type="InterPro" id="IPR013786">
    <property type="entry name" value="AcylCoA_DH/ox_N"/>
</dbReference>
<dbReference type="EMBL" id="CCXZ01000024">
    <property type="protein sequence ID" value="CEG14621.1"/>
    <property type="molecule type" value="Genomic_DNA"/>
</dbReference>
<dbReference type="GO" id="GO:0004497">
    <property type="term" value="F:monooxygenase activity"/>
    <property type="evidence" value="ECO:0007669"/>
    <property type="project" value="UniProtKB-KW"/>
</dbReference>
<dbReference type="AlphaFoldDB" id="A0A0U5F927"/>
<keyword evidence="2" id="KW-0560">Oxidoreductase</keyword>
<organism evidence="5 7">
    <name type="scientific">Xanthomonas citri pv. citri</name>
    <dbReference type="NCBI Taxonomy" id="611301"/>
    <lineage>
        <taxon>Bacteria</taxon>
        <taxon>Pseudomonadati</taxon>
        <taxon>Pseudomonadota</taxon>
        <taxon>Gammaproteobacteria</taxon>
        <taxon>Lysobacterales</taxon>
        <taxon>Lysobacteraceae</taxon>
        <taxon>Xanthomonas</taxon>
    </lineage>
</organism>
<keyword evidence="7" id="KW-1185">Reference proteome</keyword>
<dbReference type="InterPro" id="IPR046373">
    <property type="entry name" value="Acyl-CoA_Oxase/DH_mid-dom_sf"/>
</dbReference>
<reference evidence="5 7" key="1">
    <citation type="submission" date="2014-09" db="EMBL/GenBank/DDBJ databases">
        <authorList>
            <person name="Regsiter A."/>
        </authorList>
    </citation>
    <scope>NUCLEOTIDE SEQUENCE [LARGE SCALE GENOMIC DNA]</scope>
</reference>
<comment type="caution">
    <text evidence="5">The sequence shown here is derived from an EMBL/GenBank/DDBJ whole genome shotgun (WGS) entry which is preliminary data.</text>
</comment>
<feature type="domain" description="Acyl-CoA dehydrogenase/oxidase N-terminal" evidence="3">
    <location>
        <begin position="24"/>
        <end position="115"/>
    </location>
</feature>
<protein>
    <submittedName>
        <fullName evidence="5">Dibenzothiophene desulfurization enzyme C</fullName>
    </submittedName>
    <submittedName>
        <fullName evidence="6">Monooxygenase</fullName>
    </submittedName>
</protein>
<accession>A0A0U5F927</accession>
<dbReference type="GO" id="GO:0008470">
    <property type="term" value="F:3-methylbutanoyl-CoA dehydrogenase activity"/>
    <property type="evidence" value="ECO:0007669"/>
    <property type="project" value="TreeGrafter"/>
</dbReference>
<dbReference type="KEGG" id="xcn:J169_00969"/>
<dbReference type="GO" id="GO:0006552">
    <property type="term" value="P:L-leucine catabolic process"/>
    <property type="evidence" value="ECO:0007669"/>
    <property type="project" value="TreeGrafter"/>
</dbReference>
<reference evidence="6" key="2">
    <citation type="submission" date="2020-01" db="EMBL/GenBank/DDBJ databases">
        <authorList>
            <person name="Richard D."/>
        </authorList>
    </citation>
    <scope>NUCLEOTIDE SEQUENCE</scope>
    <source>
        <strain evidence="6">JP541</strain>
    </source>
</reference>
<dbReference type="GeneID" id="66910037"/>
<sequence>MTSRQPQPTLLNPLQTAQRLAAGFADTAIERDARGGTPKAERDALRASGLLALSIPVQYGGLGASWSEVLQVVRTFAKVDSSIAHVFGFHHLMLATVRLFGQPAQWQPWLEQTARKQWFWGNALNPLDTRTVAVQCEGWREFSGRKSFCSGAIDSQMLIASALDERSGKLLIGAIPTARSGITLGHDWDNIGQRQTDSGSTTFERVRVEESELLLDPGPLSTPFACLRPLIAQLLFAHLFLGIAEGAFEEARSYTLGEARAWHRSGVEQASQDPYILAHYGEFWLGLESARLLTDRAAGLLDAAWRKEHALGRDERAQVALAVAAAKVATTRVGLEVCSKLFEVTGARATHAALRLDRYWRNLRTQTLHDPVDYKLRELGEWALRQQPPTPSFYS</sequence>
<dbReference type="EMBL" id="JAABFR010001479">
    <property type="protein sequence ID" value="MBD4338175.1"/>
    <property type="molecule type" value="Genomic_DNA"/>
</dbReference>
<dbReference type="RefSeq" id="WP_003487416.1">
    <property type="nucleotide sequence ID" value="NZ_CAVLHM010000051.1"/>
</dbReference>
<dbReference type="Gene3D" id="2.40.110.10">
    <property type="entry name" value="Butyryl-CoA Dehydrogenase, subunit A, domain 2"/>
    <property type="match status" value="1"/>
</dbReference>